<dbReference type="PROSITE" id="PS50108">
    <property type="entry name" value="CRIB"/>
    <property type="match status" value="1"/>
</dbReference>
<gene>
    <name evidence="3" type="ORF">F3Y22_tig00111105pilonHSYRG00243</name>
</gene>
<dbReference type="AlphaFoldDB" id="A0A6A2YZE6"/>
<reference evidence="3" key="1">
    <citation type="submission" date="2019-09" db="EMBL/GenBank/DDBJ databases">
        <title>Draft genome information of white flower Hibiscus syriacus.</title>
        <authorList>
            <person name="Kim Y.-M."/>
        </authorList>
    </citation>
    <scope>NUCLEOTIDE SEQUENCE [LARGE SCALE GENOMIC DNA]</scope>
    <source>
        <strain evidence="3">YM2019G1</strain>
    </source>
</reference>
<organism evidence="3 4">
    <name type="scientific">Hibiscus syriacus</name>
    <name type="common">Rose of Sharon</name>
    <dbReference type="NCBI Taxonomy" id="106335"/>
    <lineage>
        <taxon>Eukaryota</taxon>
        <taxon>Viridiplantae</taxon>
        <taxon>Streptophyta</taxon>
        <taxon>Embryophyta</taxon>
        <taxon>Tracheophyta</taxon>
        <taxon>Spermatophyta</taxon>
        <taxon>Magnoliopsida</taxon>
        <taxon>eudicotyledons</taxon>
        <taxon>Gunneridae</taxon>
        <taxon>Pentapetalae</taxon>
        <taxon>rosids</taxon>
        <taxon>malvids</taxon>
        <taxon>Malvales</taxon>
        <taxon>Malvaceae</taxon>
        <taxon>Malvoideae</taxon>
        <taxon>Hibiscus</taxon>
    </lineage>
</organism>
<sequence length="285" mass="32193">MEKFEPPRPLLTRHTWALGLSKRDPPQLPRTLLRTSGTVKLNTDGAVNQAIMEASSSMGLRSLGIAISGRSMWKWIIRKRFVSCLPLPQLLTPALMRRVRNLIHRNWHIKITHAPREELMMLRIIMERFVLLPFGCVSESGVAVAGQQQQSGRSNSKLADTRPPSATRARHEEEEEEEDKESLSMKSDVTGFHKLFKGFKTFSHLFVYKEETEYSEDDMEIGLPTDVKHVAHVGLDESPSSSPSMSMNTGSWDYLFLPQLHLFTFPSDPSSCEAIETQAAVRSST</sequence>
<dbReference type="Proteomes" id="UP000436088">
    <property type="component" value="Unassembled WGS sequence"/>
</dbReference>
<proteinExistence type="predicted"/>
<comment type="caution">
    <text evidence="3">The sequence shown here is derived from an EMBL/GenBank/DDBJ whole genome shotgun (WGS) entry which is preliminary data.</text>
</comment>
<keyword evidence="4" id="KW-1185">Reference proteome</keyword>
<dbReference type="PANTHER" id="PTHR46931">
    <property type="entry name" value="CRIB DOMAIN-CONTAINING PROTEIN RIC2"/>
    <property type="match status" value="1"/>
</dbReference>
<feature type="region of interest" description="Disordered" evidence="1">
    <location>
        <begin position="146"/>
        <end position="184"/>
    </location>
</feature>
<feature type="domain" description="CRIB" evidence="2">
    <location>
        <begin position="221"/>
        <end position="234"/>
    </location>
</feature>
<evidence type="ECO:0000259" key="2">
    <source>
        <dbReference type="PROSITE" id="PS50108"/>
    </source>
</evidence>
<protein>
    <submittedName>
        <fullName evidence="3">Tetratricopeptide-like helical, putative isoform 1</fullName>
    </submittedName>
</protein>
<dbReference type="CDD" id="cd00132">
    <property type="entry name" value="CRIB"/>
    <property type="match status" value="1"/>
</dbReference>
<accession>A0A6A2YZE6</accession>
<evidence type="ECO:0000313" key="3">
    <source>
        <dbReference type="EMBL" id="KAE8684697.1"/>
    </source>
</evidence>
<dbReference type="PANTHER" id="PTHR46931:SF6">
    <property type="entry name" value="CRIB DOMAIN-CONTAINING PROTEIN RIC4"/>
    <property type="match status" value="1"/>
</dbReference>
<dbReference type="EMBL" id="VEPZ02001236">
    <property type="protein sequence ID" value="KAE8684697.1"/>
    <property type="molecule type" value="Genomic_DNA"/>
</dbReference>
<evidence type="ECO:0000313" key="4">
    <source>
        <dbReference type="Proteomes" id="UP000436088"/>
    </source>
</evidence>
<name>A0A6A2YZE6_HIBSY</name>
<dbReference type="InterPro" id="IPR000095">
    <property type="entry name" value="CRIB_dom"/>
</dbReference>
<evidence type="ECO:0000256" key="1">
    <source>
        <dbReference type="SAM" id="MobiDB-lite"/>
    </source>
</evidence>
<dbReference type="InterPro" id="IPR044509">
    <property type="entry name" value="RIC2/4"/>
</dbReference>